<organism evidence="1 2">
    <name type="scientific">Pristionchus entomophagus</name>
    <dbReference type="NCBI Taxonomy" id="358040"/>
    <lineage>
        <taxon>Eukaryota</taxon>
        <taxon>Metazoa</taxon>
        <taxon>Ecdysozoa</taxon>
        <taxon>Nematoda</taxon>
        <taxon>Chromadorea</taxon>
        <taxon>Rhabditida</taxon>
        <taxon>Rhabditina</taxon>
        <taxon>Diplogasteromorpha</taxon>
        <taxon>Diplogasteroidea</taxon>
        <taxon>Neodiplogasteridae</taxon>
        <taxon>Pristionchus</taxon>
    </lineage>
</organism>
<accession>A0AAV5TZZ2</accession>
<evidence type="ECO:0008006" key="3">
    <source>
        <dbReference type="Google" id="ProtNLM"/>
    </source>
</evidence>
<feature type="non-terminal residue" evidence="1">
    <location>
        <position position="1"/>
    </location>
</feature>
<sequence length="116" mass="13335">SLQMSAPGAIMKMNFDHLPIGTIYVDPSIVVKNMRESSFELQNIYPLENVDRQIRGCIIPFGNPFYLPIEKEGAKVYIPTGYSGKLYEFHMVDFDRETGFVEKQYFFTVETGIPRT</sequence>
<evidence type="ECO:0000313" key="2">
    <source>
        <dbReference type="Proteomes" id="UP001432027"/>
    </source>
</evidence>
<comment type="caution">
    <text evidence="1">The sequence shown here is derived from an EMBL/GenBank/DDBJ whole genome shotgun (WGS) entry which is preliminary data.</text>
</comment>
<gene>
    <name evidence="1" type="ORF">PENTCL1PPCAC_22102</name>
</gene>
<dbReference type="AlphaFoldDB" id="A0AAV5TZZ2"/>
<reference evidence="1" key="1">
    <citation type="submission" date="2023-10" db="EMBL/GenBank/DDBJ databases">
        <title>Genome assembly of Pristionchus species.</title>
        <authorList>
            <person name="Yoshida K."/>
            <person name="Sommer R.J."/>
        </authorList>
    </citation>
    <scope>NUCLEOTIDE SEQUENCE</scope>
    <source>
        <strain evidence="1">RS0144</strain>
    </source>
</reference>
<keyword evidence="2" id="KW-1185">Reference proteome</keyword>
<dbReference type="Proteomes" id="UP001432027">
    <property type="component" value="Unassembled WGS sequence"/>
</dbReference>
<evidence type="ECO:0000313" key="1">
    <source>
        <dbReference type="EMBL" id="GMS99927.1"/>
    </source>
</evidence>
<protein>
    <recommendedName>
        <fullName evidence="3">Major sperm protein</fullName>
    </recommendedName>
</protein>
<dbReference type="EMBL" id="BTSX01000005">
    <property type="protein sequence ID" value="GMS99927.1"/>
    <property type="molecule type" value="Genomic_DNA"/>
</dbReference>
<name>A0AAV5TZZ2_9BILA</name>
<proteinExistence type="predicted"/>